<evidence type="ECO:0000313" key="2">
    <source>
        <dbReference type="EMBL" id="TCK01701.1"/>
    </source>
</evidence>
<dbReference type="PANTHER" id="PTHR35811:SF1">
    <property type="entry name" value="HTH OST-TYPE DOMAIN-CONTAINING PROTEIN"/>
    <property type="match status" value="1"/>
</dbReference>
<comment type="caution">
    <text evidence="2">The sequence shown here is derived from an EMBL/GenBank/DDBJ whole genome shotgun (WGS) entry which is preliminary data.</text>
</comment>
<dbReference type="Pfam" id="PF12872">
    <property type="entry name" value="OST-HTH"/>
    <property type="match status" value="1"/>
</dbReference>
<evidence type="ECO:0000259" key="1">
    <source>
        <dbReference type="PROSITE" id="PS51644"/>
    </source>
</evidence>
<dbReference type="CDD" id="cd11297">
    <property type="entry name" value="PIN_LabA-like_N_1"/>
    <property type="match status" value="1"/>
</dbReference>
<keyword evidence="3" id="KW-1185">Reference proteome</keyword>
<dbReference type="GO" id="GO:0004540">
    <property type="term" value="F:RNA nuclease activity"/>
    <property type="evidence" value="ECO:0007669"/>
    <property type="project" value="InterPro"/>
</dbReference>
<dbReference type="Gene3D" id="3.30.420.610">
    <property type="entry name" value="LOTUS domain-like"/>
    <property type="match status" value="1"/>
</dbReference>
<dbReference type="InterPro" id="IPR021139">
    <property type="entry name" value="NYN"/>
</dbReference>
<gene>
    <name evidence="2" type="ORF">EV694_0322</name>
</gene>
<reference evidence="2 3" key="1">
    <citation type="submission" date="2019-03" db="EMBL/GenBank/DDBJ databases">
        <title>Genomic Encyclopedia of Type Strains, Phase IV (KMG-IV): sequencing the most valuable type-strain genomes for metagenomic binning, comparative biology and taxonomic classification.</title>
        <authorList>
            <person name="Goeker M."/>
        </authorList>
    </citation>
    <scope>NUCLEOTIDE SEQUENCE [LARGE SCALE GENOMIC DNA]</scope>
    <source>
        <strain evidence="2 3">DSM 15534</strain>
    </source>
</reference>
<dbReference type="CDD" id="cd10146">
    <property type="entry name" value="LabA_like_C"/>
    <property type="match status" value="1"/>
</dbReference>
<dbReference type="RefSeq" id="WP_207859768.1">
    <property type="nucleotide sequence ID" value="NZ_SMFT01000001.1"/>
</dbReference>
<feature type="domain" description="HTH OST-type" evidence="1">
    <location>
        <begin position="174"/>
        <end position="248"/>
    </location>
</feature>
<accession>A0A4R1G4L6</accession>
<proteinExistence type="predicted"/>
<dbReference type="InterPro" id="IPR025605">
    <property type="entry name" value="OST-HTH/LOTUS_dom"/>
</dbReference>
<sequence>MSKITMNLSEAPISLAVLIDDSNISIKYIDIILNEIYKYGNPIIKRVYGNFVGKNAQWKEIMNEYALKPMQQFEYSTGKNSTDCFMIIDAMDLLYNCHDIQGFCIVSSDSDFTSLAIRLKEQGMKVYGLGMSKTPKAFRNACTKFINLEELDNALLIKETIKQKQDQIKNKEESLPKIEKLKPLLRNIFSNNNWVQLGFLGQKLREYDPTFTPKSYGFKNLSTLVKEYSQIFEHKIKNKNQIYIKLKNNI</sequence>
<dbReference type="PROSITE" id="PS51644">
    <property type="entry name" value="HTH_OST"/>
    <property type="match status" value="1"/>
</dbReference>
<evidence type="ECO:0000313" key="3">
    <source>
        <dbReference type="Proteomes" id="UP000294702"/>
    </source>
</evidence>
<dbReference type="InterPro" id="IPR041966">
    <property type="entry name" value="LOTUS-like"/>
</dbReference>
<protein>
    <submittedName>
        <fullName evidence="2">Uncharacterized protein (TIGR00288 family)</fullName>
    </submittedName>
</protein>
<dbReference type="Pfam" id="PF01936">
    <property type="entry name" value="NYN"/>
    <property type="match status" value="1"/>
</dbReference>
<dbReference type="AlphaFoldDB" id="A0A4R1G4L6"/>
<dbReference type="PANTHER" id="PTHR35811">
    <property type="entry name" value="SLR1870 PROTEIN"/>
    <property type="match status" value="1"/>
</dbReference>
<dbReference type="Proteomes" id="UP000294702">
    <property type="component" value="Unassembled WGS sequence"/>
</dbReference>
<organism evidence="2 3">
    <name type="scientific">Volucribacter psittacicida</name>
    <dbReference type="NCBI Taxonomy" id="203482"/>
    <lineage>
        <taxon>Bacteria</taxon>
        <taxon>Pseudomonadati</taxon>
        <taxon>Pseudomonadota</taxon>
        <taxon>Gammaproteobacteria</taxon>
        <taxon>Pasteurellales</taxon>
        <taxon>Pasteurellaceae</taxon>
        <taxon>Volucribacter</taxon>
    </lineage>
</organism>
<dbReference type="Gene3D" id="3.40.50.1010">
    <property type="entry name" value="5'-nuclease"/>
    <property type="match status" value="1"/>
</dbReference>
<dbReference type="EMBL" id="SMFT01000001">
    <property type="protein sequence ID" value="TCK01701.1"/>
    <property type="molecule type" value="Genomic_DNA"/>
</dbReference>
<name>A0A4R1G4L6_9PAST</name>